<dbReference type="Gene3D" id="2.130.10.30">
    <property type="entry name" value="Regulator of chromosome condensation 1/beta-lactamase-inhibitor protein II"/>
    <property type="match status" value="1"/>
</dbReference>
<feature type="region of interest" description="Disordered" evidence="22">
    <location>
        <begin position="469"/>
        <end position="590"/>
    </location>
</feature>
<evidence type="ECO:0000256" key="17">
    <source>
        <dbReference type="ARBA" id="ARBA00023288"/>
    </source>
</evidence>
<reference evidence="24 25" key="1">
    <citation type="submission" date="2024-05" db="EMBL/GenBank/DDBJ databases">
        <title>A high-quality chromosomal-level genome assembly of Topmouth culter (Culter alburnus).</title>
        <authorList>
            <person name="Zhao H."/>
        </authorList>
    </citation>
    <scope>NUCLEOTIDE SEQUENCE [LARGE SCALE GENOMIC DNA]</scope>
    <source>
        <strain evidence="24">CATC2023</strain>
        <tissue evidence="24">Muscle</tissue>
    </source>
</reference>
<dbReference type="PROSITE" id="PS00626">
    <property type="entry name" value="RCC1_2"/>
    <property type="match status" value="4"/>
</dbReference>
<dbReference type="PRINTS" id="PR00633">
    <property type="entry name" value="RCCNDNSATION"/>
</dbReference>
<feature type="compositionally biased region" description="Acidic residues" evidence="22">
    <location>
        <begin position="1172"/>
        <end position="1193"/>
    </location>
</feature>
<proteinExistence type="predicted"/>
<evidence type="ECO:0000256" key="16">
    <source>
        <dbReference type="ARBA" id="ARBA00023273"/>
    </source>
</evidence>
<dbReference type="PROSITE" id="PS50012">
    <property type="entry name" value="RCC1_3"/>
    <property type="match status" value="6"/>
</dbReference>
<evidence type="ECO:0000256" key="4">
    <source>
        <dbReference type="ARBA" id="ARBA00004611"/>
    </source>
</evidence>
<evidence type="ECO:0000256" key="20">
    <source>
        <dbReference type="ARBA" id="ARBA00073293"/>
    </source>
</evidence>
<feature type="compositionally biased region" description="Basic and acidic residues" evidence="22">
    <location>
        <begin position="1819"/>
        <end position="1831"/>
    </location>
</feature>
<dbReference type="GO" id="GO:0005813">
    <property type="term" value="C:centrosome"/>
    <property type="evidence" value="ECO:0007669"/>
    <property type="project" value="UniProtKB-SubCell"/>
</dbReference>
<feature type="domain" description="RCC1-like" evidence="23">
    <location>
        <begin position="34"/>
        <end position="279"/>
    </location>
</feature>
<dbReference type="Pfam" id="PF00415">
    <property type="entry name" value="RCC1"/>
    <property type="match status" value="1"/>
</dbReference>
<keyword evidence="10" id="KW-0677">Repeat</keyword>
<keyword evidence="8" id="KW-0716">Sensory transduction</keyword>
<evidence type="ECO:0000256" key="8">
    <source>
        <dbReference type="ARBA" id="ARBA00022606"/>
    </source>
</evidence>
<feature type="region of interest" description="Disordered" evidence="22">
    <location>
        <begin position="1060"/>
        <end position="1924"/>
    </location>
</feature>
<sequence length="1924" mass="217642">MTGETDTEIPDTGAVFTFGKSKIANNVPSRLWLKNDIPVHISCGQSHSAFVTEQGRLFVFGSNNSGQLGLQTKGPVTKPICVKVLKGERVQFVACGTDHTLVNTSQGEFFAAGGNSDGQLGLGHCNDSISFQRLHPFCDYAPIKLLSAGDHTSAALTEDGRLFLWGDNSVGQLGLGNDSHALLPEELKLGQLIQWVSCGYRHSALVTDNGDVFTFGESADGRLGLSAHQLANHNCPQRVESLHGVLQVACGGKHTLALTEDELYSFGRGEFGQLGLGTQMFVTDVPVAVGHFRKGRVTHVTCGENHSALITDSGLLYTFGDGRHGKLGLGDENFTNQFSPTVCQRFFDYTVMTVACGSSHMLVFARPRQQDSEDVCLEDEDVTYSYLDRCYTSMLQGQPLEHIPEPAPALLSQLIFLPSSLPTSHRWSLSTRARRRQRESSSAQFGPEFCNLPPPTTGFTALALRGNILQPRSPTDTPKRFKTEAPVESPSTSITLPIRTPPLTPITKSAEDCHSVGTSENSMSDKTHEQHKNKMARASSIGKEENVPQQAPPTEVQSGSVSHPSMTESLPPSSLKHKKPRSGNSKNPATQEICFSTTASQSKIQSKTYKKPIQSTNNKSKVQAVEVRLSPERMSAKEREGCSETRSTNTDSRHKISKADKNSKVQQAVPRGQEVTTLAEMEQETKSGSLKIQNTSSPGQEVKQVRKTPTKIQEGIPVRVTKRVKSSVKVQDVPSGRMEVGVVESTLQTDPAQKDIKLSIGKAQEVRSTLIDTQEQENPTSEKIPAKMQNSPEKGNEKIQVDAEENPGDLTPKKARKKRSDVQRAPMEETTPKTPSPPSVSIPTRMSKAKKRKPVEVENSNVQLRTKMLSRVKRENDSKTPQNSNISFPPIENRKSEGAAEISQSTSNLQSEHKNSQSPTDKALTEQKYEFPSIKSLTPERGHSFSSLWSNNKSATSKSSATKETESSSSNLLSPSRQHRRSPLNEIKLDAKSVEPEEPDRKPQAEQSIMGSVVSSLPAMAIASAAPLLIKAAEVLSETSQEQSNDMSLCASVSQEIAGNNILPEQEADQDSSVQDVSAIEEIDDSSTKKQSAQDVQNKLVLDENGKMVEEENVRDSETEREEERGEEESLAEEEDESEGVGQKEEGSAVEDEERESDNDEESDSAQKGEVDGEEEEGEEEESEVAGEEEDDSDSRQSSESEGEGRGDETEREEEESEGQVKEEGEDGEMEEEENKDEESSGEDEEEQSESWDEGSEGEVEDEEKTDAEEEQEGESSNEEKMEVGEQSDSEDENKNVRSDEEEGESEEKNGSEEEEQEENETGEGEGEQEEKEDEESEEEDEVGNEDEEEYQDEENDHEEEEGNRDQEEEEEENDEEGEEDKEEEVDEEENNEELKYKKDGVTNSEEEEGEETVRENEEQQNEVEVEDEEKISETDAHEDRERQEGSEQIEEEDEEKEEGEKEGEMDTSEVKFREEENLDISETREEDRGDEDDEVNKPKEESGSEKEAEEEETDKKRENKKTDRGGGKQTETNEEEEEEETEQKENNIKSEINRKQKESTEEEEEHEEIEEEEEEAEQKEMKQRETSEEEEQEEESEEEEEEQEAEQKEMKQRETSEEEEEQEEESEEEEEEAEQKEMKRRETSEEEEQEEESEEEEEEQEAEQKEMKQRETSEEEEQEEESEEEEEEQEAEQKEMKWRETSEEEEQEEESEEEEEEEEEAEQKEMKQRETSEEEEQEEESEEEEEDQEAEQKEMKQRETSEEEEQEDESEEEEEEEPEQKEMNIKTEKNRMKQRETSEEEEQEEGDEDEEEEEEEETEKKDKIGRKQTETTEEEEEEEQEEEGEEEGEEEEEEGEEEKTKKVPKQTAKPNVLPARRQTNAQRDRQKTRQRDQQNVKGKKQADSGAQDPQFWNSVLPQYLNLK</sequence>
<keyword evidence="16" id="KW-0966">Cell projection</keyword>
<feature type="compositionally biased region" description="Acidic residues" evidence="22">
    <location>
        <begin position="1533"/>
        <end position="1543"/>
    </location>
</feature>
<evidence type="ECO:0000256" key="7">
    <source>
        <dbReference type="ARBA" id="ARBA00022553"/>
    </source>
</evidence>
<evidence type="ECO:0000256" key="3">
    <source>
        <dbReference type="ARBA" id="ARBA00004555"/>
    </source>
</evidence>
<evidence type="ECO:0000256" key="14">
    <source>
        <dbReference type="ARBA" id="ARBA00023069"/>
    </source>
</evidence>
<feature type="compositionally biased region" description="Basic and acidic residues" evidence="22">
    <location>
        <begin position="1496"/>
        <end position="1507"/>
    </location>
</feature>
<evidence type="ECO:0000256" key="2">
    <source>
        <dbReference type="ARBA" id="ARBA00004300"/>
    </source>
</evidence>
<evidence type="ECO:0000256" key="21">
    <source>
        <dbReference type="PROSITE-ProRule" id="PRU00235"/>
    </source>
</evidence>
<evidence type="ECO:0000256" key="12">
    <source>
        <dbReference type="ARBA" id="ARBA00022846"/>
    </source>
</evidence>
<feature type="repeat" description="RCC1" evidence="21">
    <location>
        <begin position="160"/>
        <end position="209"/>
    </location>
</feature>
<feature type="compositionally biased region" description="Basic and acidic residues" evidence="22">
    <location>
        <begin position="1751"/>
        <end position="1761"/>
    </location>
</feature>
<feature type="compositionally biased region" description="Acidic residues" evidence="22">
    <location>
        <begin position="1210"/>
        <end position="1277"/>
    </location>
</feature>
<feature type="compositionally biased region" description="Basic and acidic residues" evidence="22">
    <location>
        <begin position="633"/>
        <end position="643"/>
    </location>
</feature>
<feature type="compositionally biased region" description="Acidic residues" evidence="22">
    <location>
        <begin position="1419"/>
        <end position="1431"/>
    </location>
</feature>
<evidence type="ECO:0000256" key="10">
    <source>
        <dbReference type="ARBA" id="ARBA00022737"/>
    </source>
</evidence>
<feature type="compositionally biased region" description="Acidic residues" evidence="22">
    <location>
        <begin position="1448"/>
        <end position="1458"/>
    </location>
</feature>
<feature type="compositionally biased region" description="Basic and acidic residues" evidence="22">
    <location>
        <begin position="1514"/>
        <end position="1527"/>
    </location>
</feature>
<feature type="compositionally biased region" description="Basic and acidic residues" evidence="22">
    <location>
        <begin position="1606"/>
        <end position="1616"/>
    </location>
</feature>
<feature type="repeat" description="RCC1" evidence="21">
    <location>
        <begin position="210"/>
        <end position="261"/>
    </location>
</feature>
<feature type="compositionally biased region" description="Acidic residues" evidence="22">
    <location>
        <begin position="1799"/>
        <end position="1818"/>
    </location>
</feature>
<feature type="compositionally biased region" description="Acidic residues" evidence="22">
    <location>
        <begin position="1561"/>
        <end position="1578"/>
    </location>
</feature>
<feature type="compositionally biased region" description="Acidic residues" evidence="22">
    <location>
        <begin position="1832"/>
        <end position="1858"/>
    </location>
</feature>
<feature type="compositionally biased region" description="Acidic residues" evidence="22">
    <location>
        <begin position="1125"/>
        <end position="1139"/>
    </location>
</feature>
<evidence type="ECO:0000256" key="13">
    <source>
        <dbReference type="ARBA" id="ARBA00023034"/>
    </source>
</evidence>
<organism evidence="24 25">
    <name type="scientific">Culter alburnus</name>
    <name type="common">Topmouth culter</name>
    <dbReference type="NCBI Taxonomy" id="194366"/>
    <lineage>
        <taxon>Eukaryota</taxon>
        <taxon>Metazoa</taxon>
        <taxon>Chordata</taxon>
        <taxon>Craniata</taxon>
        <taxon>Vertebrata</taxon>
        <taxon>Euteleostomi</taxon>
        <taxon>Actinopterygii</taxon>
        <taxon>Neopterygii</taxon>
        <taxon>Teleostei</taxon>
        <taxon>Ostariophysi</taxon>
        <taxon>Cypriniformes</taxon>
        <taxon>Xenocyprididae</taxon>
        <taxon>Xenocypridinae</taxon>
        <taxon>Culter</taxon>
    </lineage>
</organism>
<evidence type="ECO:0000256" key="5">
    <source>
        <dbReference type="ARBA" id="ARBA00022481"/>
    </source>
</evidence>
<gene>
    <name evidence="24" type="ORF">ABG768_027560</name>
</gene>
<feature type="compositionally biased region" description="Basic and acidic residues" evidence="22">
    <location>
        <begin position="1883"/>
        <end position="1895"/>
    </location>
</feature>
<feature type="compositionally biased region" description="Basic and acidic residues" evidence="22">
    <location>
        <begin position="1544"/>
        <end position="1560"/>
    </location>
</feature>
<feature type="compositionally biased region" description="Low complexity" evidence="22">
    <location>
        <begin position="967"/>
        <end position="976"/>
    </location>
</feature>
<feature type="region of interest" description="Disordered" evidence="22">
    <location>
        <begin position="684"/>
        <end position="710"/>
    </location>
</feature>
<feature type="compositionally biased region" description="Basic and acidic residues" evidence="22">
    <location>
        <begin position="523"/>
        <end position="532"/>
    </location>
</feature>
<keyword evidence="15" id="KW-0206">Cytoskeleton</keyword>
<feature type="region of interest" description="Disordered" evidence="22">
    <location>
        <begin position="633"/>
        <end position="672"/>
    </location>
</feature>
<feature type="compositionally biased region" description="Acidic residues" evidence="22">
    <location>
        <begin position="1617"/>
        <end position="1635"/>
    </location>
</feature>
<evidence type="ECO:0000256" key="6">
    <source>
        <dbReference type="ARBA" id="ARBA00022490"/>
    </source>
</evidence>
<feature type="repeat" description="RCC1" evidence="21">
    <location>
        <begin position="314"/>
        <end position="367"/>
    </location>
</feature>
<feature type="compositionally biased region" description="Basic and acidic residues" evidence="22">
    <location>
        <begin position="1781"/>
        <end position="1798"/>
    </location>
</feature>
<feature type="compositionally biased region" description="Basic and acidic residues" evidence="22">
    <location>
        <begin position="1459"/>
        <end position="1488"/>
    </location>
</feature>
<dbReference type="PANTHER" id="PTHR45622">
    <property type="entry name" value="UBIQUITIN-PROTEIN LIGASE E3A-RELATED"/>
    <property type="match status" value="1"/>
</dbReference>
<dbReference type="GO" id="GO:0005794">
    <property type="term" value="C:Golgi apparatus"/>
    <property type="evidence" value="ECO:0007669"/>
    <property type="project" value="UniProtKB-SubCell"/>
</dbReference>
<evidence type="ECO:0000256" key="22">
    <source>
        <dbReference type="SAM" id="MobiDB-lite"/>
    </source>
</evidence>
<feature type="compositionally biased region" description="Acidic residues" evidence="22">
    <location>
        <begin position="1733"/>
        <end position="1750"/>
    </location>
</feature>
<feature type="compositionally biased region" description="Polar residues" evidence="22">
    <location>
        <begin position="767"/>
        <end position="781"/>
    </location>
</feature>
<feature type="compositionally biased region" description="Acidic residues" evidence="22">
    <location>
        <begin position="1645"/>
        <end position="1662"/>
    </location>
</feature>
<dbReference type="GO" id="GO:0007601">
    <property type="term" value="P:visual perception"/>
    <property type="evidence" value="ECO:0007669"/>
    <property type="project" value="UniProtKB-KW"/>
</dbReference>
<feature type="compositionally biased region" description="Acidic residues" evidence="22">
    <location>
        <begin position="1674"/>
        <end position="1691"/>
    </location>
</feature>
<dbReference type="GO" id="GO:0030030">
    <property type="term" value="P:cell projection organization"/>
    <property type="evidence" value="ECO:0007669"/>
    <property type="project" value="UniProtKB-KW"/>
</dbReference>
<dbReference type="InterPro" id="IPR009091">
    <property type="entry name" value="RCC1/BLIP-II"/>
</dbReference>
<feature type="compositionally biased region" description="Polar residues" evidence="22">
    <location>
        <begin position="686"/>
        <end position="699"/>
    </location>
</feature>
<feature type="compositionally biased region" description="Basic and acidic residues" evidence="22">
    <location>
        <begin position="820"/>
        <end position="831"/>
    </location>
</feature>
<evidence type="ECO:0000259" key="23">
    <source>
        <dbReference type="Pfam" id="PF25390"/>
    </source>
</evidence>
<keyword evidence="13" id="KW-0333">Golgi apparatus</keyword>
<evidence type="ECO:0000256" key="18">
    <source>
        <dbReference type="ARBA" id="ARBA00023289"/>
    </source>
</evidence>
<keyword evidence="11" id="KW-0970">Cilium biogenesis/degradation</keyword>
<keyword evidence="5" id="KW-0488">Methylation</keyword>
<feature type="compositionally biased region" description="Acidic residues" evidence="22">
    <location>
        <begin position="1703"/>
        <end position="1723"/>
    </location>
</feature>
<keyword evidence="12" id="KW-0282">Flagellum</keyword>
<feature type="repeat" description="RCC1" evidence="21">
    <location>
        <begin position="55"/>
        <end position="106"/>
    </location>
</feature>
<feature type="compositionally biased region" description="Basic and acidic residues" evidence="22">
    <location>
        <begin position="1194"/>
        <end position="1209"/>
    </location>
</feature>
<keyword evidence="9" id="KW-0344">Guanine-nucleotide releasing factor</keyword>
<evidence type="ECO:0000313" key="25">
    <source>
        <dbReference type="Proteomes" id="UP001479290"/>
    </source>
</evidence>
<dbReference type="GO" id="GO:0005085">
    <property type="term" value="F:guanyl-nucleotide exchange factor activity"/>
    <property type="evidence" value="ECO:0007669"/>
    <property type="project" value="UniProtKB-KW"/>
</dbReference>
<dbReference type="EMBL" id="JAWDJR010000009">
    <property type="protein sequence ID" value="KAK9969383.1"/>
    <property type="molecule type" value="Genomic_DNA"/>
</dbReference>
<dbReference type="InterPro" id="IPR051709">
    <property type="entry name" value="Ub-ligase/GTPase-reg"/>
</dbReference>
<evidence type="ECO:0000256" key="15">
    <source>
        <dbReference type="ARBA" id="ARBA00023212"/>
    </source>
</evidence>
<keyword evidence="19" id="KW-0844">Vision</keyword>
<feature type="region of interest" description="Disordered" evidence="22">
    <location>
        <begin position="431"/>
        <end position="452"/>
    </location>
</feature>
<dbReference type="InterPro" id="IPR058923">
    <property type="entry name" value="RCC1-like_dom"/>
</dbReference>
<feature type="compositionally biased region" description="Basic and acidic residues" evidence="22">
    <location>
        <begin position="1663"/>
        <end position="1673"/>
    </location>
</feature>
<feature type="compositionally biased region" description="Polar residues" evidence="22">
    <location>
        <begin position="902"/>
        <end position="920"/>
    </location>
</feature>
<feature type="compositionally biased region" description="Basic and acidic residues" evidence="22">
    <location>
        <begin position="1101"/>
        <end position="1124"/>
    </location>
</feature>
<keyword evidence="7" id="KW-0597">Phosphoprotein</keyword>
<comment type="caution">
    <text evidence="24">The sequence shown here is derived from an EMBL/GenBank/DDBJ whole genome shotgun (WGS) entry which is preliminary data.</text>
</comment>
<feature type="region of interest" description="Disordered" evidence="22">
    <location>
        <begin position="767"/>
        <end position="1009"/>
    </location>
</feature>
<evidence type="ECO:0000256" key="1">
    <source>
        <dbReference type="ARBA" id="ARBA00004120"/>
    </source>
</evidence>
<accession>A0AAW2A932</accession>
<feature type="compositionally biased region" description="Acidic residues" evidence="22">
    <location>
        <begin position="1762"/>
        <end position="1780"/>
    </location>
</feature>
<dbReference type="FunFam" id="2.130.10.30:FF:000013">
    <property type="entry name" value="Retinitis pigmentosa GTPase regulator isoform 1"/>
    <property type="match status" value="1"/>
</dbReference>
<dbReference type="GO" id="GO:0005929">
    <property type="term" value="C:cilium"/>
    <property type="evidence" value="ECO:0007669"/>
    <property type="project" value="UniProtKB-ARBA"/>
</dbReference>
<evidence type="ECO:0000256" key="19">
    <source>
        <dbReference type="ARBA" id="ARBA00023305"/>
    </source>
</evidence>
<evidence type="ECO:0000313" key="24">
    <source>
        <dbReference type="EMBL" id="KAK9969383.1"/>
    </source>
</evidence>
<dbReference type="PANTHER" id="PTHR45622:SF75">
    <property type="entry name" value="X-LINKED RETINITIS PIGMENTOSA GTPASE REGULATOR"/>
    <property type="match status" value="1"/>
</dbReference>
<keyword evidence="14" id="KW-0969">Cilium</keyword>
<feature type="compositionally biased region" description="Acidic residues" evidence="22">
    <location>
        <begin position="1313"/>
        <end position="1392"/>
    </location>
</feature>
<keyword evidence="18" id="KW-0636">Prenylation</keyword>
<dbReference type="SUPFAM" id="SSF50985">
    <property type="entry name" value="RCC1/BLIP-II"/>
    <property type="match status" value="1"/>
</dbReference>
<dbReference type="Proteomes" id="UP001479290">
    <property type="component" value="Unassembled WGS sequence"/>
</dbReference>
<protein>
    <recommendedName>
        <fullName evidence="20">X-linked retinitis pigmentosa GTPase regulator</fullName>
    </recommendedName>
</protein>
<feature type="repeat" description="RCC1" evidence="21">
    <location>
        <begin position="261"/>
        <end position="313"/>
    </location>
</feature>
<name>A0AAW2A932_CULAL</name>
<keyword evidence="17" id="KW-0449">Lipoprotein</keyword>
<dbReference type="InterPro" id="IPR000408">
    <property type="entry name" value="Reg_chr_condens"/>
</dbReference>
<feature type="compositionally biased region" description="Acidic residues" evidence="22">
    <location>
        <begin position="1148"/>
        <end position="1164"/>
    </location>
</feature>
<feature type="compositionally biased region" description="Low complexity" evidence="22">
    <location>
        <begin position="950"/>
        <end position="960"/>
    </location>
</feature>
<feature type="compositionally biased region" description="Basic and acidic residues" evidence="22">
    <location>
        <begin position="1692"/>
        <end position="1702"/>
    </location>
</feature>
<comment type="subcellular location">
    <subcellularLocation>
        <location evidence="1">Cytoplasm</location>
        <location evidence="1">Cytoskeleton</location>
        <location evidence="1">Cilium basal body</location>
    </subcellularLocation>
    <subcellularLocation>
        <location evidence="4">Cytoplasm</location>
        <location evidence="4">Cytoskeleton</location>
        <location evidence="4">Flagellum axoneme</location>
    </subcellularLocation>
    <subcellularLocation>
        <location evidence="2">Cytoplasm</location>
        <location evidence="2">Cytoskeleton</location>
        <location evidence="2">Microtubule organizing center</location>
        <location evidence="2">Centrosome</location>
    </subcellularLocation>
    <subcellularLocation>
        <location evidence="3">Golgi apparatus</location>
    </subcellularLocation>
</comment>
<feature type="compositionally biased region" description="Acidic residues" evidence="22">
    <location>
        <begin position="1588"/>
        <end position="1605"/>
    </location>
</feature>
<keyword evidence="25" id="KW-1185">Reference proteome</keyword>
<feature type="compositionally biased region" description="Low complexity" evidence="22">
    <location>
        <begin position="489"/>
        <end position="498"/>
    </location>
</feature>
<dbReference type="Pfam" id="PF25390">
    <property type="entry name" value="WD40_RLD"/>
    <property type="match status" value="1"/>
</dbReference>
<feature type="repeat" description="RCC1" evidence="21">
    <location>
        <begin position="107"/>
        <end position="159"/>
    </location>
</feature>
<feature type="compositionally biased region" description="Basic and acidic residues" evidence="22">
    <location>
        <begin position="987"/>
        <end position="1004"/>
    </location>
</feature>
<evidence type="ECO:0000256" key="9">
    <source>
        <dbReference type="ARBA" id="ARBA00022658"/>
    </source>
</evidence>
<keyword evidence="6" id="KW-0963">Cytoplasm</keyword>
<feature type="compositionally biased region" description="Basic and acidic residues" evidence="22">
    <location>
        <begin position="651"/>
        <end position="663"/>
    </location>
</feature>
<feature type="compositionally biased region" description="Polar residues" evidence="22">
    <location>
        <begin position="555"/>
        <end position="572"/>
    </location>
</feature>
<feature type="compositionally biased region" description="Basic and acidic residues" evidence="22">
    <location>
        <begin position="1432"/>
        <end position="1446"/>
    </location>
</feature>
<evidence type="ECO:0000256" key="11">
    <source>
        <dbReference type="ARBA" id="ARBA00022794"/>
    </source>
</evidence>